<proteinExistence type="predicted"/>
<gene>
    <name evidence="2" type="ORF">BI350_07575</name>
</gene>
<reference evidence="2 3" key="1">
    <citation type="submission" date="2016-09" db="EMBL/GenBank/DDBJ databases">
        <title>Complete genome sequence of the Lysinibacillus sphaericus LMG 22257, a specie of Bacillus with ureolytic activity that can effectively biodeposit calcium carbonate.</title>
        <authorList>
            <person name="Yan W."/>
        </authorList>
    </citation>
    <scope>NUCLEOTIDE SEQUENCE [LARGE SCALE GENOMIC DNA]</scope>
    <source>
        <strain evidence="2 3">LMG 22257</strain>
    </source>
</reference>
<dbReference type="KEGG" id="surl:BI350_07575"/>
<dbReference type="RefSeq" id="WP_075527541.1">
    <property type="nucleotide sequence ID" value="NZ_CP017560.1"/>
</dbReference>
<feature type="transmembrane region" description="Helical" evidence="1">
    <location>
        <begin position="21"/>
        <end position="42"/>
    </location>
</feature>
<dbReference type="Proteomes" id="UP000185746">
    <property type="component" value="Chromosome"/>
</dbReference>
<dbReference type="EMBL" id="CP017560">
    <property type="protein sequence ID" value="AOV07410.1"/>
    <property type="molecule type" value="Genomic_DNA"/>
</dbReference>
<keyword evidence="1" id="KW-1133">Transmembrane helix</keyword>
<feature type="transmembrane region" description="Helical" evidence="1">
    <location>
        <begin position="132"/>
        <end position="155"/>
    </location>
</feature>
<name>A0A1D8JFC4_9BACL</name>
<keyword evidence="3" id="KW-1185">Reference proteome</keyword>
<keyword evidence="1" id="KW-0812">Transmembrane</keyword>
<accession>A0A1D8JFC4</accession>
<evidence type="ECO:0000313" key="3">
    <source>
        <dbReference type="Proteomes" id="UP000185746"/>
    </source>
</evidence>
<dbReference type="AlphaFoldDB" id="A0A1D8JFC4"/>
<sequence length="637" mass="74116">MFFKRNGNEKIKYYLTEAIRILLFLLVPILIVIFIAIAYFISKDSVNTYTTINSRLSIFYLGSIVTMNVYIYTKTFSMSSIQFSSPFNSIIMGFGVFFSFLSLLTLPTRIYYPDPIIQNYIQLVFHLDWNRYMVLGLINFASFITATLIFTYTLINFVSSFNIDKIIYRNYIGLSILSEVDALSSFNKTSALAYEQKVNNRVDIKPLNKKDMVKINKKLDIYNQNLMYLLTLKNSQLTSKYLTRWRTVVGTVQKRLFHSPKVEDLNKDLYNMTLALTNKLIIETSNSISLKKYNHMLLTTIFNSIPLFGENLKEEKLDGFKYNYKKNYDLLIKSYYIELHKIIEYLYFSGKNENVLQTLANNEVGFFDSTVNQSKFIENKANVNLENERNYLEDIFIGFLFNIINSNNNVDLPVILSLLFKVQNVTYNENDTITDGEIIPSTYGSAKVFGSLSNTLKKLGKDIQKGESNFSRDIKKAEESVTGFNESDLNLKLDEKTVKYLIIAITKACEIENYKAVGYLTKRLCNHLSFDEIFPLIEELKVEIYEDKIKDLILSKITLNDYSLKYCFHKTIIILLLQSYYSDRSIVKEYKSLLELEFRESILDSLQDRHKEYNLSCIKEDVINDLLTNKQSKILIV</sequence>
<feature type="transmembrane region" description="Helical" evidence="1">
    <location>
        <begin position="85"/>
        <end position="112"/>
    </location>
</feature>
<protein>
    <submittedName>
        <fullName evidence="2">Uncharacterized protein</fullName>
    </submittedName>
</protein>
<evidence type="ECO:0000256" key="1">
    <source>
        <dbReference type="SAM" id="Phobius"/>
    </source>
</evidence>
<keyword evidence="1" id="KW-0472">Membrane</keyword>
<evidence type="ECO:0000313" key="2">
    <source>
        <dbReference type="EMBL" id="AOV07410.1"/>
    </source>
</evidence>
<organism evidence="2 3">
    <name type="scientific">Sporosarcina ureilytica</name>
    <dbReference type="NCBI Taxonomy" id="298596"/>
    <lineage>
        <taxon>Bacteria</taxon>
        <taxon>Bacillati</taxon>
        <taxon>Bacillota</taxon>
        <taxon>Bacilli</taxon>
        <taxon>Bacillales</taxon>
        <taxon>Caryophanaceae</taxon>
        <taxon>Sporosarcina</taxon>
    </lineage>
</organism>